<comment type="similarity">
    <text evidence="6">Belongs to the transcriptional regulatory Rex family.</text>
</comment>
<dbReference type="PANTHER" id="PTHR35786">
    <property type="entry name" value="REDOX-SENSING TRANSCRIPTIONAL REPRESSOR REX"/>
    <property type="match status" value="1"/>
</dbReference>
<feature type="binding site" evidence="6">
    <location>
        <begin position="89"/>
        <end position="94"/>
    </location>
    <ligand>
        <name>NAD(+)</name>
        <dbReference type="ChEBI" id="CHEBI:57540"/>
    </ligand>
</feature>
<dbReference type="InterPro" id="IPR003781">
    <property type="entry name" value="CoA-bd"/>
</dbReference>
<dbReference type="GO" id="GO:0005737">
    <property type="term" value="C:cytoplasm"/>
    <property type="evidence" value="ECO:0007669"/>
    <property type="project" value="UniProtKB-SubCell"/>
</dbReference>
<evidence type="ECO:0000313" key="9">
    <source>
        <dbReference type="EMBL" id="MBB5227247.1"/>
    </source>
</evidence>
<organism evidence="9 10">
    <name type="scientific">Treponema ruminis</name>
    <dbReference type="NCBI Taxonomy" id="744515"/>
    <lineage>
        <taxon>Bacteria</taxon>
        <taxon>Pseudomonadati</taxon>
        <taxon>Spirochaetota</taxon>
        <taxon>Spirochaetia</taxon>
        <taxon>Spirochaetales</taxon>
        <taxon>Treponemataceae</taxon>
        <taxon>Treponema</taxon>
    </lineage>
</organism>
<keyword evidence="1 6" id="KW-0963">Cytoplasm</keyword>
<dbReference type="RefSeq" id="WP_184661295.1">
    <property type="nucleotide sequence ID" value="NZ_CP031518.1"/>
</dbReference>
<gene>
    <name evidence="6" type="primary">rex</name>
    <name evidence="9" type="ORF">HNP76_002645</name>
</gene>
<dbReference type="EMBL" id="JACHFQ010000009">
    <property type="protein sequence ID" value="MBB5227247.1"/>
    <property type="molecule type" value="Genomic_DNA"/>
</dbReference>
<protein>
    <recommendedName>
        <fullName evidence="6">Redox-sensing transcriptional repressor Rex</fullName>
    </recommendedName>
</protein>
<evidence type="ECO:0000256" key="3">
    <source>
        <dbReference type="ARBA" id="ARBA00023015"/>
    </source>
</evidence>
<dbReference type="NCBIfam" id="NF003995">
    <property type="entry name" value="PRK05472.2-4"/>
    <property type="match status" value="1"/>
</dbReference>
<keyword evidence="6" id="KW-0520">NAD</keyword>
<dbReference type="GO" id="GO:0045892">
    <property type="term" value="P:negative regulation of DNA-templated transcription"/>
    <property type="evidence" value="ECO:0007669"/>
    <property type="project" value="InterPro"/>
</dbReference>
<dbReference type="AlphaFoldDB" id="A0A7W8GBG0"/>
<evidence type="ECO:0000256" key="1">
    <source>
        <dbReference type="ARBA" id="ARBA00022490"/>
    </source>
</evidence>
<dbReference type="InterPro" id="IPR036291">
    <property type="entry name" value="NAD(P)-bd_dom_sf"/>
</dbReference>
<reference evidence="9 10" key="1">
    <citation type="submission" date="2020-08" db="EMBL/GenBank/DDBJ databases">
        <title>Genomic Encyclopedia of Type Strains, Phase IV (KMG-IV): sequencing the most valuable type-strain genomes for metagenomic binning, comparative biology and taxonomic classification.</title>
        <authorList>
            <person name="Goeker M."/>
        </authorList>
    </citation>
    <scope>NUCLEOTIDE SEQUENCE [LARGE SCALE GENOMIC DNA]</scope>
    <source>
        <strain evidence="9 10">DSM 103462</strain>
    </source>
</reference>
<dbReference type="Gene3D" id="3.40.50.720">
    <property type="entry name" value="NAD(P)-binding Rossmann-like Domain"/>
    <property type="match status" value="1"/>
</dbReference>
<dbReference type="Proteomes" id="UP000518887">
    <property type="component" value="Unassembled WGS sequence"/>
</dbReference>
<comment type="caution">
    <text evidence="9">The sequence shown here is derived from an EMBL/GenBank/DDBJ whole genome shotgun (WGS) entry which is preliminary data.</text>
</comment>
<accession>A0A7W8GBG0</accession>
<sequence>MKKIPGPSKKRLFTLARLLSQQKKEKITSVELSALTGWGEATIRRDISLLELHNGVSNGYDVKILHDAICSSLQINSDQAEKHPCCIVGLGKLGEALLESSVFKGSSFELVAGFDTNFNKIEIMKTEIPLFATLDLEKKIRSLKIEYAVLAVPDEKAQFMADRLIACGIRGIVNYTNTVLSVPKEVRVEHVNTAVILTGMCAC</sequence>
<dbReference type="SUPFAM" id="SSF51735">
    <property type="entry name" value="NAD(P)-binding Rossmann-fold domains"/>
    <property type="match status" value="1"/>
</dbReference>
<dbReference type="GO" id="GO:0003677">
    <property type="term" value="F:DNA binding"/>
    <property type="evidence" value="ECO:0007669"/>
    <property type="project" value="UniProtKB-UniRule"/>
</dbReference>
<comment type="subunit">
    <text evidence="6">Homodimer.</text>
</comment>
<keyword evidence="4 6" id="KW-0238">DNA-binding</keyword>
<evidence type="ECO:0000256" key="5">
    <source>
        <dbReference type="ARBA" id="ARBA00023163"/>
    </source>
</evidence>
<evidence type="ECO:0000256" key="2">
    <source>
        <dbReference type="ARBA" id="ARBA00022491"/>
    </source>
</evidence>
<keyword evidence="10" id="KW-1185">Reference proteome</keyword>
<evidence type="ECO:0000259" key="8">
    <source>
        <dbReference type="Pfam" id="PF06971"/>
    </source>
</evidence>
<evidence type="ECO:0000259" key="7">
    <source>
        <dbReference type="Pfam" id="PF02629"/>
    </source>
</evidence>
<dbReference type="Gene3D" id="1.10.10.10">
    <property type="entry name" value="Winged helix-like DNA-binding domain superfamily/Winged helix DNA-binding domain"/>
    <property type="match status" value="1"/>
</dbReference>
<dbReference type="GO" id="GO:0051775">
    <property type="term" value="P:response to redox state"/>
    <property type="evidence" value="ECO:0007669"/>
    <property type="project" value="InterPro"/>
</dbReference>
<keyword evidence="2 6" id="KW-0678">Repressor</keyword>
<dbReference type="InterPro" id="IPR036390">
    <property type="entry name" value="WH_DNA-bd_sf"/>
</dbReference>
<name>A0A7W8GBG0_9SPIR</name>
<keyword evidence="3 6" id="KW-0805">Transcription regulation</keyword>
<dbReference type="SUPFAM" id="SSF46785">
    <property type="entry name" value="Winged helix' DNA-binding domain"/>
    <property type="match status" value="1"/>
</dbReference>
<dbReference type="InterPro" id="IPR022876">
    <property type="entry name" value="Tscrpt_rep_Rex"/>
</dbReference>
<keyword evidence="5 6" id="KW-0804">Transcription</keyword>
<evidence type="ECO:0000313" key="10">
    <source>
        <dbReference type="Proteomes" id="UP000518887"/>
    </source>
</evidence>
<proteinExistence type="inferred from homology"/>
<dbReference type="GO" id="GO:0003700">
    <property type="term" value="F:DNA-binding transcription factor activity"/>
    <property type="evidence" value="ECO:0007669"/>
    <property type="project" value="UniProtKB-UniRule"/>
</dbReference>
<comment type="subcellular location">
    <subcellularLocation>
        <location evidence="6">Cytoplasm</location>
    </subcellularLocation>
</comment>
<evidence type="ECO:0000256" key="6">
    <source>
        <dbReference type="HAMAP-Rule" id="MF_01131"/>
    </source>
</evidence>
<dbReference type="InterPro" id="IPR009718">
    <property type="entry name" value="Rex_DNA-bd_C_dom"/>
</dbReference>
<evidence type="ECO:0000256" key="4">
    <source>
        <dbReference type="ARBA" id="ARBA00023125"/>
    </source>
</evidence>
<comment type="caution">
    <text evidence="6">Lacks conserved residue(s) required for the propagation of feature annotation.</text>
</comment>
<dbReference type="InterPro" id="IPR036388">
    <property type="entry name" value="WH-like_DNA-bd_sf"/>
</dbReference>
<dbReference type="Pfam" id="PF06971">
    <property type="entry name" value="Put_DNA-bind_N"/>
    <property type="match status" value="1"/>
</dbReference>
<dbReference type="HAMAP" id="MF_01131">
    <property type="entry name" value="Rex"/>
    <property type="match status" value="1"/>
</dbReference>
<feature type="domain" description="Rex DNA-binding C-terminal" evidence="8">
    <location>
        <begin position="3"/>
        <end position="48"/>
    </location>
</feature>
<feature type="domain" description="CoA-binding" evidence="7">
    <location>
        <begin position="82"/>
        <end position="177"/>
    </location>
</feature>
<dbReference type="Pfam" id="PF02629">
    <property type="entry name" value="CoA_binding"/>
    <property type="match status" value="1"/>
</dbReference>
<comment type="function">
    <text evidence="6">Modulates transcription in response to changes in cellular NADH/NAD(+) redox state.</text>
</comment>
<dbReference type="PANTHER" id="PTHR35786:SF1">
    <property type="entry name" value="REDOX-SENSING TRANSCRIPTIONAL REPRESSOR REX 1"/>
    <property type="match status" value="1"/>
</dbReference>